<dbReference type="EMBL" id="FMUX01000020">
    <property type="protein sequence ID" value="SCY76780.1"/>
    <property type="molecule type" value="Genomic_DNA"/>
</dbReference>
<name>A0A1G5IM32_9BACT</name>
<gene>
    <name evidence="1" type="ORF">SAMN05216233_120105</name>
</gene>
<proteinExistence type="predicted"/>
<evidence type="ECO:0000313" key="2">
    <source>
        <dbReference type="Proteomes" id="UP000198870"/>
    </source>
</evidence>
<dbReference type="AlphaFoldDB" id="A0A1G5IM32"/>
<protein>
    <recommendedName>
        <fullName evidence="3">Lipoprotein</fullName>
    </recommendedName>
</protein>
<organism evidence="1 2">
    <name type="scientific">Desulfoluna spongiiphila</name>
    <dbReference type="NCBI Taxonomy" id="419481"/>
    <lineage>
        <taxon>Bacteria</taxon>
        <taxon>Pseudomonadati</taxon>
        <taxon>Thermodesulfobacteriota</taxon>
        <taxon>Desulfobacteria</taxon>
        <taxon>Desulfobacterales</taxon>
        <taxon>Desulfolunaceae</taxon>
        <taxon>Desulfoluna</taxon>
    </lineage>
</organism>
<evidence type="ECO:0008006" key="3">
    <source>
        <dbReference type="Google" id="ProtNLM"/>
    </source>
</evidence>
<dbReference type="STRING" id="419481.SAMN05216233_120105"/>
<sequence>MPFWTPWHRRARRHPPHDPYDEVAKIKGSLSLMGLGGDMQTAKKDSGLAEPLRVRAMVHRTTPLGNLPVKANFSPGSTGKAQAAVTGPGGNAAVRILEVAATETPLNPVEVAVDWNRIIKDALGEKPGPSWEGVLSGPSVRFTYALRTPETSRVQLKIHTRENDAGVDATSILSPVSADLFRKKGFQVQSRGQHSDRPTNDSGSKATILVVEKVDVQYSGRRGRGVVYRARMSVTAYDTASRSIIASAHGTALGGASSRKAAAERAIKDVANDLLPQLATQMADSL</sequence>
<keyword evidence="2" id="KW-1185">Reference proteome</keyword>
<evidence type="ECO:0000313" key="1">
    <source>
        <dbReference type="EMBL" id="SCY76780.1"/>
    </source>
</evidence>
<reference evidence="1 2" key="1">
    <citation type="submission" date="2016-10" db="EMBL/GenBank/DDBJ databases">
        <authorList>
            <person name="de Groot N.N."/>
        </authorList>
    </citation>
    <scope>NUCLEOTIDE SEQUENCE [LARGE SCALE GENOMIC DNA]</scope>
    <source>
        <strain evidence="1 2">AA1</strain>
    </source>
</reference>
<dbReference type="Proteomes" id="UP000198870">
    <property type="component" value="Unassembled WGS sequence"/>
</dbReference>
<accession>A0A1G5IM32</accession>